<reference evidence="3" key="2">
    <citation type="submission" date="2010-03" db="EMBL/GenBank/DDBJ databases">
        <title>The genome sequence of Coccidioides posadasii strain Silveira.</title>
        <authorList>
            <consortium name="The Broad Institute Genome Sequencing Center for Infectious Disease"/>
            <person name="Neafsey D."/>
            <person name="Orbach M."/>
            <person name="Henn M.R."/>
            <person name="Cole G.T."/>
            <person name="Galgiani J."/>
            <person name="Gardner M.J."/>
            <person name="Kirkland T.N."/>
            <person name="Taylor J.W."/>
            <person name="Young S.K."/>
            <person name="Zeng Q."/>
            <person name="Koehrsen M."/>
            <person name="Alvarado L."/>
            <person name="Berlin A."/>
            <person name="Borenstein D."/>
            <person name="Chapman S.B."/>
            <person name="Chen Z."/>
            <person name="Engels R."/>
            <person name="Freedman E."/>
            <person name="Gellesch M."/>
            <person name="Goldberg J."/>
            <person name="Griggs A."/>
            <person name="Gujja S."/>
            <person name="Heilman E."/>
            <person name="Heiman D."/>
            <person name="Howarth C."/>
            <person name="Jen D."/>
            <person name="Larson L."/>
            <person name="Mehta T."/>
            <person name="Neiman D."/>
            <person name="Park D."/>
            <person name="Pearson M."/>
            <person name="Richards J."/>
            <person name="Roberts A."/>
            <person name="Saif S."/>
            <person name="Shea T."/>
            <person name="Shenoy N."/>
            <person name="Sisk P."/>
            <person name="Stolte C."/>
            <person name="Sykes S."/>
            <person name="Walk T."/>
            <person name="White J."/>
            <person name="Yandava C."/>
            <person name="Haas B."/>
            <person name="Nusbaum C."/>
            <person name="Birren B."/>
        </authorList>
    </citation>
    <scope>NUCLEOTIDE SEQUENCE [LARGE SCALE GENOMIC DNA]</scope>
    <source>
        <strain evidence="3">RMSCC 757 / Silveira</strain>
    </source>
</reference>
<proteinExistence type="predicted"/>
<dbReference type="Proteomes" id="UP000002497">
    <property type="component" value="Unassembled WGS sequence"/>
</dbReference>
<organism evidence="3">
    <name type="scientific">Coccidioides posadasii (strain RMSCC 757 / Silveira)</name>
    <name type="common">Valley fever fungus</name>
    <dbReference type="NCBI Taxonomy" id="443226"/>
    <lineage>
        <taxon>Eukaryota</taxon>
        <taxon>Fungi</taxon>
        <taxon>Dikarya</taxon>
        <taxon>Ascomycota</taxon>
        <taxon>Pezizomycotina</taxon>
        <taxon>Eurotiomycetes</taxon>
        <taxon>Eurotiomycetidae</taxon>
        <taxon>Onygenales</taxon>
        <taxon>Onygenaceae</taxon>
        <taxon>Coccidioides</taxon>
    </lineage>
</organism>
<dbReference type="OMA" id="NEPGEFE"/>
<accession>E9CTF1</accession>
<dbReference type="VEuPathDB" id="FungiDB:D8B26_008414"/>
<name>E9CTF1_COCPS</name>
<evidence type="ECO:0000259" key="1">
    <source>
        <dbReference type="Pfam" id="PF13391"/>
    </source>
</evidence>
<dbReference type="VEuPathDB" id="FungiDB:D8B26_006501"/>
<dbReference type="EMBL" id="GL636486">
    <property type="protein sequence ID" value="EFW22943.1"/>
    <property type="molecule type" value="Genomic_DNA"/>
</dbReference>
<keyword evidence="3" id="KW-1185">Reference proteome</keyword>
<reference evidence="3" key="1">
    <citation type="journal article" date="2010" name="Genome Res.">
        <title>Population genomic sequencing of Coccidioides fungi reveals recent hybridization and transposon control.</title>
        <authorList>
            <person name="Neafsey D.E."/>
            <person name="Barker B.M."/>
            <person name="Sharpton T.J."/>
            <person name="Stajich J.E."/>
            <person name="Park D.J."/>
            <person name="Whiston E."/>
            <person name="Hung C.-Y."/>
            <person name="McMahan C."/>
            <person name="White J."/>
            <person name="Sykes S."/>
            <person name="Heiman D."/>
            <person name="Young S."/>
            <person name="Zeng Q."/>
            <person name="Abouelleil A."/>
            <person name="Aftuck L."/>
            <person name="Bessette D."/>
            <person name="Brown A."/>
            <person name="FitzGerald M."/>
            <person name="Lui A."/>
            <person name="Macdonald J.P."/>
            <person name="Priest M."/>
            <person name="Orbach M.J."/>
            <person name="Galgiani J.N."/>
            <person name="Kirkland T.N."/>
            <person name="Cole G.T."/>
            <person name="Birren B.W."/>
            <person name="Henn M.R."/>
            <person name="Taylor J.W."/>
            <person name="Rounsley S.D."/>
        </authorList>
    </citation>
    <scope>NUCLEOTIDE SEQUENCE [LARGE SCALE GENOMIC DNA]</scope>
    <source>
        <strain evidence="3">RMSCC 757 / Silveira</strain>
    </source>
</reference>
<dbReference type="STRING" id="443226.E9CTF1"/>
<protein>
    <recommendedName>
        <fullName evidence="1">HNH nuclease domain-containing protein</fullName>
    </recommendedName>
</protein>
<dbReference type="OrthoDB" id="2104739at2759"/>
<gene>
    <name evidence="2" type="ORF">CPSG_00842</name>
</gene>
<dbReference type="VEuPathDB" id="FungiDB:CPSG_00842"/>
<dbReference type="eggNOG" id="ENOG502SCMH">
    <property type="taxonomic scope" value="Eukaryota"/>
</dbReference>
<dbReference type="HOGENOM" id="CLU_043858_1_1_1"/>
<feature type="domain" description="HNH nuclease" evidence="1">
    <location>
        <begin position="170"/>
        <end position="279"/>
    </location>
</feature>
<sequence length="382" mass="42962">MVPARGHHRNQASLEKIINFSAPEPLTADQRSETRDRFYAVINHFSATDRRDGYSRPLLVRYTFEYARSELSQDIFLRAFFEFMNLGLTSDDDIDFDDDQLDNGLTTFADFLLDNFFLPLKASGHHTAQPSPAHLSVIQRAQGGIHEFTATPDRLSVLRGICLIRDRNRCVISRIFDQDEAISRLERHGNNARDDNGQLLLGEEFLTLEVAHILPHALTQAKADSQLDDSKKAALMILNMFDFNVSHLINGVDIDRPFNAISLTQNLHGLFGKFKIFFEPVPGQEHTYRIDSCLPPGAVRAVPVTRTLYLTPDRSIEPPLPRLLAIHSAICHILQLSGAGQYIDKILQDLEEIGTREDGSTDLGRLVNLRLGGWLDGAVDVH</sequence>
<evidence type="ECO:0000313" key="3">
    <source>
        <dbReference type="Proteomes" id="UP000002497"/>
    </source>
</evidence>
<evidence type="ECO:0000313" key="2">
    <source>
        <dbReference type="EMBL" id="EFW22943.1"/>
    </source>
</evidence>
<dbReference type="InterPro" id="IPR003615">
    <property type="entry name" value="HNH_nuc"/>
</dbReference>
<dbReference type="Pfam" id="PF13391">
    <property type="entry name" value="HNH_2"/>
    <property type="match status" value="1"/>
</dbReference>
<dbReference type="AlphaFoldDB" id="E9CTF1"/>